<name>A0A4Y7TMN3_COPMI</name>
<evidence type="ECO:0000313" key="2">
    <source>
        <dbReference type="EMBL" id="TEB34799.1"/>
    </source>
</evidence>
<keyword evidence="3" id="KW-1185">Reference proteome</keyword>
<evidence type="ECO:0000313" key="3">
    <source>
        <dbReference type="Proteomes" id="UP000298030"/>
    </source>
</evidence>
<feature type="region of interest" description="Disordered" evidence="1">
    <location>
        <begin position="69"/>
        <end position="94"/>
    </location>
</feature>
<comment type="caution">
    <text evidence="2">The sequence shown here is derived from an EMBL/GenBank/DDBJ whole genome shotgun (WGS) entry which is preliminary data.</text>
</comment>
<gene>
    <name evidence="2" type="ORF">FA13DRAFT_1729458</name>
</gene>
<dbReference type="Proteomes" id="UP000298030">
    <property type="component" value="Unassembled WGS sequence"/>
</dbReference>
<dbReference type="AlphaFoldDB" id="A0A4Y7TMN3"/>
<evidence type="ECO:0000256" key="1">
    <source>
        <dbReference type="SAM" id="MobiDB-lite"/>
    </source>
</evidence>
<proteinExistence type="predicted"/>
<sequence length="94" mass="10426">MDSFDFRELVNLSFQVATEHGRPLSESICPPQVPKIHVVKLVGFLPQTASLPRTVTKLTIGPTERALRTSEIPPYNWGPPQACESCPEHSLRSS</sequence>
<protein>
    <submittedName>
        <fullName evidence="2">Uncharacterized protein</fullName>
    </submittedName>
</protein>
<dbReference type="EMBL" id="QPFP01000009">
    <property type="protein sequence ID" value="TEB34799.1"/>
    <property type="molecule type" value="Genomic_DNA"/>
</dbReference>
<organism evidence="2 3">
    <name type="scientific">Coprinellus micaceus</name>
    <name type="common">Glistening ink-cap mushroom</name>
    <name type="synonym">Coprinus micaceus</name>
    <dbReference type="NCBI Taxonomy" id="71717"/>
    <lineage>
        <taxon>Eukaryota</taxon>
        <taxon>Fungi</taxon>
        <taxon>Dikarya</taxon>
        <taxon>Basidiomycota</taxon>
        <taxon>Agaricomycotina</taxon>
        <taxon>Agaricomycetes</taxon>
        <taxon>Agaricomycetidae</taxon>
        <taxon>Agaricales</taxon>
        <taxon>Agaricineae</taxon>
        <taxon>Psathyrellaceae</taxon>
        <taxon>Coprinellus</taxon>
    </lineage>
</organism>
<accession>A0A4Y7TMN3</accession>
<reference evidence="2 3" key="1">
    <citation type="journal article" date="2019" name="Nat. Ecol. Evol.">
        <title>Megaphylogeny resolves global patterns of mushroom evolution.</title>
        <authorList>
            <person name="Varga T."/>
            <person name="Krizsan K."/>
            <person name="Foldi C."/>
            <person name="Dima B."/>
            <person name="Sanchez-Garcia M."/>
            <person name="Sanchez-Ramirez S."/>
            <person name="Szollosi G.J."/>
            <person name="Szarkandi J.G."/>
            <person name="Papp V."/>
            <person name="Albert L."/>
            <person name="Andreopoulos W."/>
            <person name="Angelini C."/>
            <person name="Antonin V."/>
            <person name="Barry K.W."/>
            <person name="Bougher N.L."/>
            <person name="Buchanan P."/>
            <person name="Buyck B."/>
            <person name="Bense V."/>
            <person name="Catcheside P."/>
            <person name="Chovatia M."/>
            <person name="Cooper J."/>
            <person name="Damon W."/>
            <person name="Desjardin D."/>
            <person name="Finy P."/>
            <person name="Geml J."/>
            <person name="Haridas S."/>
            <person name="Hughes K."/>
            <person name="Justo A."/>
            <person name="Karasinski D."/>
            <person name="Kautmanova I."/>
            <person name="Kiss B."/>
            <person name="Kocsube S."/>
            <person name="Kotiranta H."/>
            <person name="LaButti K.M."/>
            <person name="Lechner B.E."/>
            <person name="Liimatainen K."/>
            <person name="Lipzen A."/>
            <person name="Lukacs Z."/>
            <person name="Mihaltcheva S."/>
            <person name="Morgado L.N."/>
            <person name="Niskanen T."/>
            <person name="Noordeloos M.E."/>
            <person name="Ohm R.A."/>
            <person name="Ortiz-Santana B."/>
            <person name="Ovrebo C."/>
            <person name="Racz N."/>
            <person name="Riley R."/>
            <person name="Savchenko A."/>
            <person name="Shiryaev A."/>
            <person name="Soop K."/>
            <person name="Spirin V."/>
            <person name="Szebenyi C."/>
            <person name="Tomsovsky M."/>
            <person name="Tulloss R.E."/>
            <person name="Uehling J."/>
            <person name="Grigoriev I.V."/>
            <person name="Vagvolgyi C."/>
            <person name="Papp T."/>
            <person name="Martin F.M."/>
            <person name="Miettinen O."/>
            <person name="Hibbett D.S."/>
            <person name="Nagy L.G."/>
        </authorList>
    </citation>
    <scope>NUCLEOTIDE SEQUENCE [LARGE SCALE GENOMIC DNA]</scope>
    <source>
        <strain evidence="2 3">FP101781</strain>
    </source>
</reference>